<name>A0A9P0QLP6_9ASCO</name>
<accession>A0A9P0QLP6</accession>
<evidence type="ECO:0000313" key="1">
    <source>
        <dbReference type="EMBL" id="CAH2350705.1"/>
    </source>
</evidence>
<protein>
    <submittedName>
        <fullName evidence="1">Uncharacterized protein</fullName>
    </submittedName>
</protein>
<evidence type="ECO:0000313" key="2">
    <source>
        <dbReference type="Proteomes" id="UP000837801"/>
    </source>
</evidence>
<reference evidence="1" key="1">
    <citation type="submission" date="2022-03" db="EMBL/GenBank/DDBJ databases">
        <authorList>
            <person name="Legras J.-L."/>
            <person name="Devillers H."/>
            <person name="Grondin C."/>
        </authorList>
    </citation>
    <scope>NUCLEOTIDE SEQUENCE</scope>
    <source>
        <strain evidence="1">CLIB 1423</strain>
    </source>
</reference>
<keyword evidence="2" id="KW-1185">Reference proteome</keyword>
<dbReference type="Proteomes" id="UP000837801">
    <property type="component" value="Unassembled WGS sequence"/>
</dbReference>
<dbReference type="EMBL" id="CAKXYY010000002">
    <property type="protein sequence ID" value="CAH2350705.1"/>
    <property type="molecule type" value="Genomic_DNA"/>
</dbReference>
<organism evidence="1 2">
    <name type="scientific">[Candida] railenensis</name>
    <dbReference type="NCBI Taxonomy" id="45579"/>
    <lineage>
        <taxon>Eukaryota</taxon>
        <taxon>Fungi</taxon>
        <taxon>Dikarya</taxon>
        <taxon>Ascomycota</taxon>
        <taxon>Saccharomycotina</taxon>
        <taxon>Pichiomycetes</taxon>
        <taxon>Debaryomycetaceae</taxon>
        <taxon>Kurtzmaniella</taxon>
    </lineage>
</organism>
<gene>
    <name evidence="1" type="ORF">CLIB1423_02S03268</name>
</gene>
<proteinExistence type="predicted"/>
<dbReference type="AlphaFoldDB" id="A0A9P0QLP6"/>
<comment type="caution">
    <text evidence="1">The sequence shown here is derived from an EMBL/GenBank/DDBJ whole genome shotgun (WGS) entry which is preliminary data.</text>
</comment>
<sequence length="181" mass="21249">MSSITIQTNQHRQETDTPSLSVSIETDSFDLPNNAPITSTYRVGSNFEICVKRITHDNEPFQSFELYLTGTGTCKLLLKSNKLNYQKEFIYNLSEVNPEKIHWITEKADNVNLLKIRIPKRDELNRLEIIRRRRQKRDEKKIRNELGKLRRLPQGETQPMNAENALYECVELNVMREVQDI</sequence>